<dbReference type="EMBL" id="CANHGI010000005">
    <property type="protein sequence ID" value="CAI5450873.1"/>
    <property type="molecule type" value="Genomic_DNA"/>
</dbReference>
<dbReference type="InterPro" id="IPR000215">
    <property type="entry name" value="Serpin_fam"/>
</dbReference>
<dbReference type="InterPro" id="IPR036186">
    <property type="entry name" value="Serpin_sf"/>
</dbReference>
<reference evidence="4" key="1">
    <citation type="submission" date="2022-11" db="EMBL/GenBank/DDBJ databases">
        <authorList>
            <person name="Kikuchi T."/>
        </authorList>
    </citation>
    <scope>NUCLEOTIDE SEQUENCE</scope>
    <source>
        <strain evidence="4">PS1010</strain>
    </source>
</reference>
<dbReference type="Gene3D" id="3.30.497.10">
    <property type="entry name" value="Antithrombin, subunit I, domain 2"/>
    <property type="match status" value="1"/>
</dbReference>
<gene>
    <name evidence="4" type="ORF">CAMP_LOCUS13510</name>
</gene>
<dbReference type="PROSITE" id="PS00284">
    <property type="entry name" value="SERPIN"/>
    <property type="match status" value="1"/>
</dbReference>
<dbReference type="GO" id="GO:0004867">
    <property type="term" value="F:serine-type endopeptidase inhibitor activity"/>
    <property type="evidence" value="ECO:0007669"/>
    <property type="project" value="InterPro"/>
</dbReference>
<proteinExistence type="inferred from homology"/>
<evidence type="ECO:0000256" key="2">
    <source>
        <dbReference type="RuleBase" id="RU000411"/>
    </source>
</evidence>
<evidence type="ECO:0000259" key="3">
    <source>
        <dbReference type="SMART" id="SM00093"/>
    </source>
</evidence>
<dbReference type="SUPFAM" id="SSF56574">
    <property type="entry name" value="Serpins"/>
    <property type="match status" value="1"/>
</dbReference>
<accession>A0A9P1IRS1</accession>
<dbReference type="InterPro" id="IPR023795">
    <property type="entry name" value="Serpin_CS"/>
</dbReference>
<dbReference type="InterPro" id="IPR042185">
    <property type="entry name" value="Serpin_sf_2"/>
</dbReference>
<comment type="caution">
    <text evidence="4">The sequence shown here is derived from an EMBL/GenBank/DDBJ whole genome shotgun (WGS) entry which is preliminary data.</text>
</comment>
<dbReference type="Pfam" id="PF00079">
    <property type="entry name" value="Serpin"/>
    <property type="match status" value="2"/>
</dbReference>
<dbReference type="InterPro" id="IPR023796">
    <property type="entry name" value="Serpin_dom"/>
</dbReference>
<dbReference type="InterPro" id="IPR042178">
    <property type="entry name" value="Serpin_sf_1"/>
</dbReference>
<dbReference type="OrthoDB" id="9518664at2759"/>
<feature type="domain" description="Serpin" evidence="3">
    <location>
        <begin position="7"/>
        <end position="344"/>
    </location>
</feature>
<dbReference type="GO" id="GO:0005615">
    <property type="term" value="C:extracellular space"/>
    <property type="evidence" value="ECO:0007669"/>
    <property type="project" value="InterPro"/>
</dbReference>
<comment type="similarity">
    <text evidence="1 2">Belongs to the serpin family.</text>
</comment>
<dbReference type="Gene3D" id="2.30.39.10">
    <property type="entry name" value="Alpha-1-antitrypsin, domain 1"/>
    <property type="match status" value="1"/>
</dbReference>
<sequence>MSLKFCLDLLDHLNLSESTIFSPSSISLALSLVHLAAEGKTKQELRKVLVKDSENDDEIQTFHSNLYKYLNNSSSGCENLELLIVNHIFTNSIYPIKQKYLDNSSELYSLSASPLDFTDSQNSADKINEFVKIHTKNFINNIVKSDEITDDIVAILMNVIYFKAKWLHKFNSEHSYIGDFNSNGNIRNNIDYLCEPSGIEFILKINISKTGLEEAVKTLTVDQFKEILENQKTENLNIHLPKFQMERKINLNEILKSLGVVEAFSKDSANLSNLSDDIWISKITHKAKIEIDEDGTTAAAVTTIVMKKRSKPAVPKVPILFKADHPFLFVLAKTSFPIFIGTYV</sequence>
<dbReference type="Gene3D" id="6.20.40.10">
    <property type="match status" value="1"/>
</dbReference>
<organism evidence="4 5">
    <name type="scientific">Caenorhabditis angaria</name>
    <dbReference type="NCBI Taxonomy" id="860376"/>
    <lineage>
        <taxon>Eukaryota</taxon>
        <taxon>Metazoa</taxon>
        <taxon>Ecdysozoa</taxon>
        <taxon>Nematoda</taxon>
        <taxon>Chromadorea</taxon>
        <taxon>Rhabditida</taxon>
        <taxon>Rhabditina</taxon>
        <taxon>Rhabditomorpha</taxon>
        <taxon>Rhabditoidea</taxon>
        <taxon>Rhabditidae</taxon>
        <taxon>Peloderinae</taxon>
        <taxon>Caenorhabditis</taxon>
    </lineage>
</organism>
<evidence type="ECO:0000256" key="1">
    <source>
        <dbReference type="ARBA" id="ARBA00009500"/>
    </source>
</evidence>
<name>A0A9P1IRS1_9PELO</name>
<dbReference type="PANTHER" id="PTHR11461:SF211">
    <property type="entry name" value="GH10112P-RELATED"/>
    <property type="match status" value="1"/>
</dbReference>
<dbReference type="SMART" id="SM00093">
    <property type="entry name" value="SERPIN"/>
    <property type="match status" value="1"/>
</dbReference>
<dbReference type="Proteomes" id="UP001152747">
    <property type="component" value="Unassembled WGS sequence"/>
</dbReference>
<evidence type="ECO:0000313" key="5">
    <source>
        <dbReference type="Proteomes" id="UP001152747"/>
    </source>
</evidence>
<evidence type="ECO:0000313" key="4">
    <source>
        <dbReference type="EMBL" id="CAI5450873.1"/>
    </source>
</evidence>
<protein>
    <recommendedName>
        <fullName evidence="3">Serpin domain-containing protein</fullName>
    </recommendedName>
</protein>
<dbReference type="AlphaFoldDB" id="A0A9P1IRS1"/>
<keyword evidence="5" id="KW-1185">Reference proteome</keyword>
<dbReference type="PANTHER" id="PTHR11461">
    <property type="entry name" value="SERINE PROTEASE INHIBITOR, SERPIN"/>
    <property type="match status" value="1"/>
</dbReference>